<dbReference type="Proteomes" id="UP000249890">
    <property type="component" value="Chromosome"/>
</dbReference>
<name>A0A2Z2KF11_9BACL</name>
<dbReference type="AlphaFoldDB" id="A0A2Z2KF11"/>
<keyword evidence="2" id="KW-1185">Reference proteome</keyword>
<evidence type="ECO:0000313" key="1">
    <source>
        <dbReference type="EMBL" id="ASA21703.1"/>
    </source>
</evidence>
<dbReference type="EMBL" id="CP021780">
    <property type="protein sequence ID" value="ASA21703.1"/>
    <property type="molecule type" value="Genomic_DNA"/>
</dbReference>
<evidence type="ECO:0000313" key="2">
    <source>
        <dbReference type="Proteomes" id="UP000249890"/>
    </source>
</evidence>
<dbReference type="KEGG" id="pdh:B9T62_13555"/>
<evidence type="ECO:0008006" key="3">
    <source>
        <dbReference type="Google" id="ProtNLM"/>
    </source>
</evidence>
<organism evidence="1 2">
    <name type="scientific">Paenibacillus donghaensis</name>
    <dbReference type="NCBI Taxonomy" id="414771"/>
    <lineage>
        <taxon>Bacteria</taxon>
        <taxon>Bacillati</taxon>
        <taxon>Bacillota</taxon>
        <taxon>Bacilli</taxon>
        <taxon>Bacillales</taxon>
        <taxon>Paenibacillaceae</taxon>
        <taxon>Paenibacillus</taxon>
    </lineage>
</organism>
<accession>A0A2Z2KF11</accession>
<protein>
    <recommendedName>
        <fullName evidence="3">YolD-like family protein</fullName>
    </recommendedName>
</protein>
<dbReference type="InterPro" id="IPR014962">
    <property type="entry name" value="YolD"/>
</dbReference>
<dbReference type="Pfam" id="PF08863">
    <property type="entry name" value="YolD"/>
    <property type="match status" value="1"/>
</dbReference>
<proteinExistence type="predicted"/>
<sequence>MFVFENRQVMEADSMRKKLEGNGLWESSRMMLIEHKDRILDDAQRQELRRRPELDPQALDELQHIFAQSMEEHSAITLTLFDPEGDRTARGIVMMVNVQHRQLKFRWSEDDWDWISIKDVMDAAP</sequence>
<gene>
    <name evidence="1" type="ORF">B9T62_13555</name>
</gene>
<reference evidence="1 2" key="1">
    <citation type="submission" date="2017-06" db="EMBL/GenBank/DDBJ databases">
        <title>Complete genome sequence of Paenibacillus donghaensis KCTC 13049T isolated from East Sea sediment, South Korea.</title>
        <authorList>
            <person name="Jung B.K."/>
            <person name="Hong S.-J."/>
            <person name="Shin J.-H."/>
        </authorList>
    </citation>
    <scope>NUCLEOTIDE SEQUENCE [LARGE SCALE GENOMIC DNA]</scope>
    <source>
        <strain evidence="1 2">KCTC 13049</strain>
    </source>
</reference>